<evidence type="ECO:0000313" key="2">
    <source>
        <dbReference type="EMBL" id="MBY81469.1"/>
    </source>
</evidence>
<dbReference type="PANTHER" id="PTHR21505">
    <property type="entry name" value="MADF DOMAIN-CONTAINING PROTEIN-RELATED"/>
    <property type="match status" value="1"/>
</dbReference>
<dbReference type="SMART" id="SM00595">
    <property type="entry name" value="MADF"/>
    <property type="match status" value="1"/>
</dbReference>
<gene>
    <name evidence="4" type="primary">LOC112689837</name>
    <name evidence="2" type="ORF">g.173489</name>
</gene>
<dbReference type="RefSeq" id="XP_025419488.1">
    <property type="nucleotide sequence ID" value="XM_025563703.1"/>
</dbReference>
<dbReference type="Pfam" id="PF10545">
    <property type="entry name" value="MADF_DNA_bdg"/>
    <property type="match status" value="1"/>
</dbReference>
<dbReference type="EMBL" id="GGMS01012266">
    <property type="protein sequence ID" value="MBY81469.1"/>
    <property type="molecule type" value="Transcribed_RNA"/>
</dbReference>
<dbReference type="Proteomes" id="UP000694846">
    <property type="component" value="Unplaced"/>
</dbReference>
<dbReference type="GeneID" id="112689837"/>
<reference evidence="4" key="2">
    <citation type="submission" date="2025-04" db="UniProtKB">
        <authorList>
            <consortium name="RefSeq"/>
        </authorList>
    </citation>
    <scope>IDENTIFICATION</scope>
</reference>
<proteinExistence type="predicted"/>
<organism evidence="2">
    <name type="scientific">Sipha flava</name>
    <name type="common">yellow sugarcane aphid</name>
    <dbReference type="NCBI Taxonomy" id="143950"/>
    <lineage>
        <taxon>Eukaryota</taxon>
        <taxon>Metazoa</taxon>
        <taxon>Ecdysozoa</taxon>
        <taxon>Arthropoda</taxon>
        <taxon>Hexapoda</taxon>
        <taxon>Insecta</taxon>
        <taxon>Pterygota</taxon>
        <taxon>Neoptera</taxon>
        <taxon>Paraneoptera</taxon>
        <taxon>Hemiptera</taxon>
        <taxon>Sternorrhyncha</taxon>
        <taxon>Aphidomorpha</taxon>
        <taxon>Aphidoidea</taxon>
        <taxon>Aphididae</taxon>
        <taxon>Sipha</taxon>
    </lineage>
</organism>
<accession>A0A2S2QUN2</accession>
<sequence>MEWSKSITTDFIELYHSKPCLWKISSIEYKNKNLKSVAYNELMEFLKSKGLASANVKEVKSKIQNIRRMVRKERAKVEASRRSGKGTDDLYTPTLWYYDLLYFANDMDPLPSIDNLGGTSDYSHEIDEENDCNNLDLTENNSQCCEKDVDIDVSNTNDGQNDVFQIPSSPIQCKKTKKQKMDDSVSSFMKKCSEALENDNKPDEYEAMGINFAAKLKKMKPEQQIYAELLFQKVCAKGLLGQLHECYDIVDVSKSQLANNNYTAVSASEYYSCQ</sequence>
<reference evidence="2" key="1">
    <citation type="submission" date="2018-04" db="EMBL/GenBank/DDBJ databases">
        <title>Transcriptome assembly of Sipha flava.</title>
        <authorList>
            <person name="Scully E.D."/>
            <person name="Geib S.M."/>
            <person name="Palmer N.A."/>
            <person name="Koch K."/>
            <person name="Bradshaw J."/>
            <person name="Heng-Moss T."/>
            <person name="Sarath G."/>
        </authorList>
    </citation>
    <scope>NUCLEOTIDE SEQUENCE</scope>
</reference>
<name>A0A2S2QUN2_9HEMI</name>
<feature type="domain" description="MADF" evidence="1">
    <location>
        <begin position="10"/>
        <end position="109"/>
    </location>
</feature>
<evidence type="ECO:0000259" key="1">
    <source>
        <dbReference type="PROSITE" id="PS51029"/>
    </source>
</evidence>
<dbReference type="OrthoDB" id="6629425at2759"/>
<keyword evidence="3" id="KW-1185">Reference proteome</keyword>
<protein>
    <submittedName>
        <fullName evidence="4">Uncharacterized protein LOC112689837</fullName>
    </submittedName>
</protein>
<dbReference type="PANTHER" id="PTHR21505:SF8">
    <property type="entry name" value="DPT-YFP REPRESSOR BY OVEREXPRESSION, ISOFORM D-RELATED"/>
    <property type="match status" value="1"/>
</dbReference>
<dbReference type="PROSITE" id="PS51029">
    <property type="entry name" value="MADF"/>
    <property type="match status" value="1"/>
</dbReference>
<dbReference type="InterPro" id="IPR006578">
    <property type="entry name" value="MADF-dom"/>
</dbReference>
<dbReference type="AlphaFoldDB" id="A0A2S2QUN2"/>
<evidence type="ECO:0000313" key="4">
    <source>
        <dbReference type="RefSeq" id="XP_025419488.1"/>
    </source>
</evidence>
<evidence type="ECO:0000313" key="3">
    <source>
        <dbReference type="Proteomes" id="UP000694846"/>
    </source>
</evidence>